<proteinExistence type="inferred from homology"/>
<dbReference type="InterPro" id="IPR010720">
    <property type="entry name" value="Alpha-L-AF_C"/>
</dbReference>
<dbReference type="SUPFAM" id="SSF51445">
    <property type="entry name" value="(Trans)glycosidases"/>
    <property type="match status" value="1"/>
</dbReference>
<dbReference type="EC" id="3.2.1.55" evidence="4"/>
<evidence type="ECO:0000256" key="1">
    <source>
        <dbReference type="ARBA" id="ARBA00001462"/>
    </source>
</evidence>
<accession>A0A8J6Q662</accession>
<dbReference type="AlphaFoldDB" id="A0A8J6Q662"/>
<dbReference type="Proteomes" id="UP000602057">
    <property type="component" value="Unassembled WGS sequence"/>
</dbReference>
<evidence type="ECO:0000256" key="2">
    <source>
        <dbReference type="ARBA" id="ARBA00007186"/>
    </source>
</evidence>
<sequence>MKTKIIIIGLLFSMNVFGQNVLKLKSDTTKIKISKEIYGHFSEHLGTCIYEGIYVGEDSEIPNIKGYRKDVVEAIKELKVPVLRWPGGCFADTYHWKDGIGPKENRPSIVNVFWGGVTEDNSFGTHEFLDFCELVGIEPYLSINVGTGTVKEAVEWVEYVTSSNKSPMTDLRKKNGRDKPWNVKFWGIGNENWGCGGEMAPDYYANLYRNYSAYIKGEDFQKVICGPSGDDTQWTETILKGLDGKNHLAQGMSMHYYTLPTNDWEGSKGSSIDFGEEMWFSTIFNTMKIEDIIKEHLTVMDKYDPRGDIKLIVDEWGTWYDKLPGTKEGFLQQQNTVRDALVAGINLNIFNNYADRISMANIAQIVNVLQSVILTKESEMVKTPTYHVFKMYNVHQDANLVPISLETEGYIYKDKSIPALTASASEKEGITSITITNANPNKALEIDCVFGANSKLLGSKIVTGEEITDYNDFGKNEKVTTSEFSVGNIKKGILKLEIPAHSVVLIQLQEK</sequence>
<evidence type="ECO:0000256" key="7">
    <source>
        <dbReference type="ARBA" id="ARBA00023295"/>
    </source>
</evidence>
<dbReference type="EMBL" id="JACVXC010000002">
    <property type="protein sequence ID" value="MBD0835087.1"/>
    <property type="molecule type" value="Genomic_DNA"/>
</dbReference>
<organism evidence="9 10">
    <name type="scientific">Aestuariibaculum suncheonense</name>
    <dbReference type="NCBI Taxonomy" id="1028745"/>
    <lineage>
        <taxon>Bacteria</taxon>
        <taxon>Pseudomonadati</taxon>
        <taxon>Bacteroidota</taxon>
        <taxon>Flavobacteriia</taxon>
        <taxon>Flavobacteriales</taxon>
        <taxon>Flavobacteriaceae</taxon>
    </lineage>
</organism>
<feature type="domain" description="Alpha-L-arabinofuranosidase C-terminal" evidence="8">
    <location>
        <begin position="314"/>
        <end position="502"/>
    </location>
</feature>
<gene>
    <name evidence="9" type="ORF">ICJ84_06550</name>
</gene>
<evidence type="ECO:0000313" key="10">
    <source>
        <dbReference type="Proteomes" id="UP000602057"/>
    </source>
</evidence>
<dbReference type="Pfam" id="PF22848">
    <property type="entry name" value="ASD1_dom"/>
    <property type="match status" value="1"/>
</dbReference>
<protein>
    <recommendedName>
        <fullName evidence="4">non-reducing end alpha-L-arabinofuranosidase</fullName>
        <ecNumber evidence="4">3.2.1.55</ecNumber>
    </recommendedName>
</protein>
<dbReference type="InterPro" id="IPR055235">
    <property type="entry name" value="ASD1_cat"/>
</dbReference>
<comment type="caution">
    <text evidence="9">The sequence shown here is derived from an EMBL/GenBank/DDBJ whole genome shotgun (WGS) entry which is preliminary data.</text>
</comment>
<dbReference type="PANTHER" id="PTHR43576:SF2">
    <property type="entry name" value="INTRACELLULAR EXO-ALPHA-L-ARABINOFURANOSIDASE 2"/>
    <property type="match status" value="1"/>
</dbReference>
<evidence type="ECO:0000313" key="9">
    <source>
        <dbReference type="EMBL" id="MBD0835087.1"/>
    </source>
</evidence>
<dbReference type="Gene3D" id="2.60.40.1180">
    <property type="entry name" value="Golgi alpha-mannosidase II"/>
    <property type="match status" value="1"/>
</dbReference>
<comment type="subunit">
    <text evidence="3">Homohexamer; trimer of dimers.</text>
</comment>
<dbReference type="RefSeq" id="WP_188215581.1">
    <property type="nucleotide sequence ID" value="NZ_BAABGH010000010.1"/>
</dbReference>
<reference evidence="9" key="1">
    <citation type="journal article" date="2013" name="Int. J. Syst. Evol. Microbiol.">
        <title>Aestuariibaculum suncheonense gen. nov., sp. nov., a marine bacterium of the family Flavobacteriaceae isolated from a tidal flat and emended descriptions of the genera Gaetbulibacter and Tamlana.</title>
        <authorList>
            <person name="Jeong S.H."/>
            <person name="Park M.S."/>
            <person name="Jin H.M."/>
            <person name="Lee K."/>
            <person name="Park W."/>
            <person name="Jeon C.O."/>
        </authorList>
    </citation>
    <scope>NUCLEOTIDE SEQUENCE</scope>
    <source>
        <strain evidence="9">SC17</strain>
    </source>
</reference>
<dbReference type="PANTHER" id="PTHR43576">
    <property type="entry name" value="ALPHA-L-ARABINOFURANOSIDASE C-RELATED"/>
    <property type="match status" value="1"/>
</dbReference>
<keyword evidence="5" id="KW-0378">Hydrolase</keyword>
<evidence type="ECO:0000256" key="6">
    <source>
        <dbReference type="ARBA" id="ARBA00023277"/>
    </source>
</evidence>
<keyword evidence="10" id="KW-1185">Reference proteome</keyword>
<evidence type="ECO:0000256" key="4">
    <source>
        <dbReference type="ARBA" id="ARBA00012670"/>
    </source>
</evidence>
<dbReference type="SUPFAM" id="SSF51011">
    <property type="entry name" value="Glycosyl hydrolase domain"/>
    <property type="match status" value="1"/>
</dbReference>
<dbReference type="GO" id="GO:0046556">
    <property type="term" value="F:alpha-L-arabinofuranosidase activity"/>
    <property type="evidence" value="ECO:0007669"/>
    <property type="project" value="UniProtKB-EC"/>
</dbReference>
<comment type="catalytic activity">
    <reaction evidence="1">
        <text>Hydrolysis of terminal non-reducing alpha-L-arabinofuranoside residues in alpha-L-arabinosides.</text>
        <dbReference type="EC" id="3.2.1.55"/>
    </reaction>
</comment>
<keyword evidence="6" id="KW-0119">Carbohydrate metabolism</keyword>
<dbReference type="GO" id="GO:0000272">
    <property type="term" value="P:polysaccharide catabolic process"/>
    <property type="evidence" value="ECO:0007669"/>
    <property type="project" value="TreeGrafter"/>
</dbReference>
<dbReference type="InterPro" id="IPR013780">
    <property type="entry name" value="Glyco_hydro_b"/>
</dbReference>
<dbReference type="GO" id="GO:0046373">
    <property type="term" value="P:L-arabinose metabolic process"/>
    <property type="evidence" value="ECO:0007669"/>
    <property type="project" value="InterPro"/>
</dbReference>
<evidence type="ECO:0000259" key="8">
    <source>
        <dbReference type="SMART" id="SM00813"/>
    </source>
</evidence>
<name>A0A8J6Q662_9FLAO</name>
<keyword evidence="7" id="KW-0326">Glycosidase</keyword>
<evidence type="ECO:0000256" key="3">
    <source>
        <dbReference type="ARBA" id="ARBA00011165"/>
    </source>
</evidence>
<dbReference type="InterPro" id="IPR017853">
    <property type="entry name" value="GH"/>
</dbReference>
<comment type="similarity">
    <text evidence="2">Belongs to the glycosyl hydrolase 51 family.</text>
</comment>
<evidence type="ECO:0000256" key="5">
    <source>
        <dbReference type="ARBA" id="ARBA00022801"/>
    </source>
</evidence>
<dbReference type="Gene3D" id="3.20.20.80">
    <property type="entry name" value="Glycosidases"/>
    <property type="match status" value="1"/>
</dbReference>
<dbReference type="SMART" id="SM00813">
    <property type="entry name" value="Alpha-L-AF_C"/>
    <property type="match status" value="1"/>
</dbReference>
<reference evidence="9" key="2">
    <citation type="submission" date="2020-09" db="EMBL/GenBank/DDBJ databases">
        <authorList>
            <person name="Wu Z."/>
        </authorList>
    </citation>
    <scope>NUCLEOTIDE SEQUENCE</scope>
    <source>
        <strain evidence="9">SC17</strain>
    </source>
</reference>
<dbReference type="Pfam" id="PF06964">
    <property type="entry name" value="Alpha-L-AF_C"/>
    <property type="match status" value="1"/>
</dbReference>